<dbReference type="InterPro" id="IPR002397">
    <property type="entry name" value="Cyt_P450_B"/>
</dbReference>
<dbReference type="EMBL" id="CAFABA010000046">
    <property type="protein sequence ID" value="CAB4829399.1"/>
    <property type="molecule type" value="Genomic_DNA"/>
</dbReference>
<evidence type="ECO:0000256" key="2">
    <source>
        <dbReference type="ARBA" id="ARBA00022617"/>
    </source>
</evidence>
<dbReference type="PANTHER" id="PTHR46696">
    <property type="entry name" value="P450, PUTATIVE (EUROFUNG)-RELATED"/>
    <property type="match status" value="1"/>
</dbReference>
<dbReference type="EMBL" id="CAEZYR010000026">
    <property type="protein sequence ID" value="CAB4738088.1"/>
    <property type="molecule type" value="Genomic_DNA"/>
</dbReference>
<accession>A0A6J7AAU0</accession>
<keyword evidence="4" id="KW-0560">Oxidoreductase</keyword>
<dbReference type="FunFam" id="1.10.630.10:FF:000018">
    <property type="entry name" value="Cytochrome P450 monooxygenase"/>
    <property type="match status" value="1"/>
</dbReference>
<evidence type="ECO:0000313" key="8">
    <source>
        <dbReference type="EMBL" id="CAB4829399.1"/>
    </source>
</evidence>
<dbReference type="CDD" id="cd20625">
    <property type="entry name" value="CYP164-like"/>
    <property type="match status" value="1"/>
</dbReference>
<name>A0A6J7AAU0_9ZZZZ</name>
<dbReference type="AlphaFoldDB" id="A0A6J7AAU0"/>
<proteinExistence type="inferred from homology"/>
<dbReference type="PANTHER" id="PTHR46696:SF1">
    <property type="entry name" value="CYTOCHROME P450 YJIB-RELATED"/>
    <property type="match status" value="1"/>
</dbReference>
<sequence length="406" mass="44523">MTELDEIVQSFMRPPYPYDPYPLYAQLRDAAPLYRAGDGFWYASSYEAATAVFRSPHFGQGSGPDSRIRRDPRFDDSSALQTLAYMLPFIDPPDHTRLRQLISRAFTPRAVERMRMFLAGHVDALLDSMAANGGGDVMSELADHIPVAVICEMLGAPGDRHRDLVGWADALVAAVHPTVSDEHLAHADDGASAFRAYVDTLIEQRRREPRDDLLTALVQAEADGDSLDGLELTSTVCVFIGAGIENTKHYIGACIAWLLRDREQLERLQHDPSLQASAFEEVLRLEPPVQVAVPRLVLEDTELLGSTLRKGEHVCPLVGAANRDPRAYAEPDVFDVSRVGPPNLSLASGAHYCTGAGLARLEASVTAGRFLERFPNARLVKDPPVRDDIRPSLRGYASLTVDLGAS</sequence>
<keyword evidence="6" id="KW-0503">Monooxygenase</keyword>
<dbReference type="Gene3D" id="1.10.630.10">
    <property type="entry name" value="Cytochrome P450"/>
    <property type="match status" value="1"/>
</dbReference>
<dbReference type="InterPro" id="IPR001128">
    <property type="entry name" value="Cyt_P450"/>
</dbReference>
<evidence type="ECO:0000256" key="3">
    <source>
        <dbReference type="ARBA" id="ARBA00022723"/>
    </source>
</evidence>
<dbReference type="Pfam" id="PF00067">
    <property type="entry name" value="p450"/>
    <property type="match status" value="1"/>
</dbReference>
<reference evidence="8" key="1">
    <citation type="submission" date="2020-05" db="EMBL/GenBank/DDBJ databases">
        <authorList>
            <person name="Chiriac C."/>
            <person name="Salcher M."/>
            <person name="Ghai R."/>
            <person name="Kavagutti S V."/>
        </authorList>
    </citation>
    <scope>NUCLEOTIDE SEQUENCE</scope>
</reference>
<evidence type="ECO:0000313" key="7">
    <source>
        <dbReference type="EMBL" id="CAB4738088.1"/>
    </source>
</evidence>
<evidence type="ECO:0000256" key="6">
    <source>
        <dbReference type="ARBA" id="ARBA00023033"/>
    </source>
</evidence>
<dbReference type="GO" id="GO:0016705">
    <property type="term" value="F:oxidoreductase activity, acting on paired donors, with incorporation or reduction of molecular oxygen"/>
    <property type="evidence" value="ECO:0007669"/>
    <property type="project" value="InterPro"/>
</dbReference>
<evidence type="ECO:0000256" key="5">
    <source>
        <dbReference type="ARBA" id="ARBA00023004"/>
    </source>
</evidence>
<gene>
    <name evidence="7" type="ORF">UFOPK2754_00967</name>
    <name evidence="8" type="ORF">UFOPK3139_01299</name>
</gene>
<keyword evidence="3" id="KW-0479">Metal-binding</keyword>
<dbReference type="PRINTS" id="PR00359">
    <property type="entry name" value="BP450"/>
</dbReference>
<comment type="similarity">
    <text evidence="1">Belongs to the cytochrome P450 family.</text>
</comment>
<dbReference type="GO" id="GO:0004497">
    <property type="term" value="F:monooxygenase activity"/>
    <property type="evidence" value="ECO:0007669"/>
    <property type="project" value="UniProtKB-KW"/>
</dbReference>
<dbReference type="SUPFAM" id="SSF48264">
    <property type="entry name" value="Cytochrome P450"/>
    <property type="match status" value="1"/>
</dbReference>
<evidence type="ECO:0000256" key="4">
    <source>
        <dbReference type="ARBA" id="ARBA00023002"/>
    </source>
</evidence>
<dbReference type="GO" id="GO:0005506">
    <property type="term" value="F:iron ion binding"/>
    <property type="evidence" value="ECO:0007669"/>
    <property type="project" value="InterPro"/>
</dbReference>
<protein>
    <submittedName>
        <fullName evidence="8">Unannotated protein</fullName>
    </submittedName>
</protein>
<organism evidence="8">
    <name type="scientific">freshwater metagenome</name>
    <dbReference type="NCBI Taxonomy" id="449393"/>
    <lineage>
        <taxon>unclassified sequences</taxon>
        <taxon>metagenomes</taxon>
        <taxon>ecological metagenomes</taxon>
    </lineage>
</organism>
<keyword evidence="5" id="KW-0408">Iron</keyword>
<evidence type="ECO:0000256" key="1">
    <source>
        <dbReference type="ARBA" id="ARBA00010617"/>
    </source>
</evidence>
<dbReference type="InterPro" id="IPR036396">
    <property type="entry name" value="Cyt_P450_sf"/>
</dbReference>
<keyword evidence="2" id="KW-0349">Heme</keyword>
<dbReference type="GO" id="GO:0020037">
    <property type="term" value="F:heme binding"/>
    <property type="evidence" value="ECO:0007669"/>
    <property type="project" value="InterPro"/>
</dbReference>